<feature type="chain" id="PRO_5042924110" evidence="1">
    <location>
        <begin position="33"/>
        <end position="616"/>
    </location>
</feature>
<sequence>MGALSVRIFQSPQHGISLVLLAGLLLAGPAVANSDGDYEFASGAFPPPGWGRIGGEIAVGEHFAVVPYPNAPGGGVGDVGAAIVLAPDENGQWRTESNIHGADFGLTLSSLMGLGAAIYEDEIYLGGINGDWAASGDRGAVYRFRREPSTGEVSFEGIIERPEPDTVHFGGSVDADSGWLAVGATLGESTDMTGAVYLYGWEEATGDWDYRQKLLAPQEDRDEKEVTDRFGAMVALSYPWLAVLASTAWVEGVERDIGAIYLYRHEPDEGWVLHDKVHDQTTPEGFELRETGGGFFFDGEHLLFSTVIRTADDGLFNERRLHVWKRTGQGNDASWEKTAQLDDPDPQEMRANNFGFSSAIRDDRLYVGYPSDSNASGDFTGAVWIYDRDETAPEGWVLHQRITEPWPNPSPITSNRTGSRLALIGETGFLTRASGVFLDGSQGITWIVEPDAPPADLSWSDAGTESGSPAFTQQLRVDNAGEAGATNVLVRLQLPEELTLTGADAPCWFDDDFDAGVCWIEYIAPGDFRILDLALETEADEGTDFTLDLRIAADQRELSPETRDGAFSLSVPAAESSSSSGCSIGRGPWEVLILLSAILIGRRRFAASGLNGAYRE</sequence>
<dbReference type="Gene3D" id="2.130.10.130">
    <property type="entry name" value="Integrin alpha, N-terminal"/>
    <property type="match status" value="1"/>
</dbReference>
<evidence type="ECO:0000313" key="3">
    <source>
        <dbReference type="Proteomes" id="UP001302316"/>
    </source>
</evidence>
<evidence type="ECO:0000256" key="1">
    <source>
        <dbReference type="SAM" id="SignalP"/>
    </source>
</evidence>
<comment type="caution">
    <text evidence="2">The sequence shown here is derived from an EMBL/GenBank/DDBJ whole genome shotgun (WGS) entry which is preliminary data.</text>
</comment>
<dbReference type="Proteomes" id="UP001302316">
    <property type="component" value="Unassembled WGS sequence"/>
</dbReference>
<dbReference type="AlphaFoldDB" id="A0AAP6JDK8"/>
<keyword evidence="1" id="KW-0732">Signal</keyword>
<dbReference type="EMBL" id="JAYGII010000005">
    <property type="protein sequence ID" value="MEA5445030.1"/>
    <property type="molecule type" value="Genomic_DNA"/>
</dbReference>
<dbReference type="InterPro" id="IPR028994">
    <property type="entry name" value="Integrin_alpha_N"/>
</dbReference>
<dbReference type="GO" id="GO:0007229">
    <property type="term" value="P:integrin-mediated signaling pathway"/>
    <property type="evidence" value="ECO:0007669"/>
    <property type="project" value="UniProtKB-KW"/>
</dbReference>
<feature type="signal peptide" evidence="1">
    <location>
        <begin position="1"/>
        <end position="32"/>
    </location>
</feature>
<name>A0AAP6JDK8_9GAMM</name>
<dbReference type="RefSeq" id="WP_346050654.1">
    <property type="nucleotide sequence ID" value="NZ_JAYGII010000005.1"/>
</dbReference>
<keyword evidence="2" id="KW-0401">Integrin</keyword>
<dbReference type="PANTHER" id="PTHR36220">
    <property type="entry name" value="UNNAMED PRODUCT"/>
    <property type="match status" value="1"/>
</dbReference>
<dbReference type="PANTHER" id="PTHR36220:SF1">
    <property type="entry name" value="GAMMA TUBULIN COMPLEX COMPONENT C-TERMINAL DOMAIN-CONTAINING PROTEIN"/>
    <property type="match status" value="1"/>
</dbReference>
<accession>A0AAP6JDK8</accession>
<organism evidence="2 3">
    <name type="scientific">Natronospira elongata</name>
    <dbReference type="NCBI Taxonomy" id="3110268"/>
    <lineage>
        <taxon>Bacteria</taxon>
        <taxon>Pseudomonadati</taxon>
        <taxon>Pseudomonadota</taxon>
        <taxon>Gammaproteobacteria</taxon>
        <taxon>Natronospirales</taxon>
        <taxon>Natronospiraceae</taxon>
        <taxon>Natronospira</taxon>
    </lineage>
</organism>
<protein>
    <submittedName>
        <fullName evidence="2">Integrin alpha</fullName>
    </submittedName>
</protein>
<proteinExistence type="predicted"/>
<keyword evidence="3" id="KW-1185">Reference proteome</keyword>
<reference evidence="2 3" key="1">
    <citation type="submission" date="2023-12" db="EMBL/GenBank/DDBJ databases">
        <title>Whole-genome sequencing of halo(alkali)philic microorganisms from hypersaline lakes.</title>
        <authorList>
            <person name="Sorokin D.Y."/>
            <person name="Merkel A.Y."/>
            <person name="Messina E."/>
            <person name="Yakimov M."/>
        </authorList>
    </citation>
    <scope>NUCLEOTIDE SEQUENCE [LARGE SCALE GENOMIC DNA]</scope>
    <source>
        <strain evidence="2 3">AB-CW1</strain>
    </source>
</reference>
<evidence type="ECO:0000313" key="2">
    <source>
        <dbReference type="EMBL" id="MEA5445030.1"/>
    </source>
</evidence>
<gene>
    <name evidence="2" type="ORF">VCB98_04255</name>
</gene>